<reference evidence="2" key="2">
    <citation type="journal article" date="2022" name="Microbiol. Resour. Announc.">
        <title>Whole-Genome Sequence of Entomortierella parvispora E1425, a Mucoromycotan Fungus Associated with Burkholderiaceae-Related Endosymbiotic Bacteria.</title>
        <authorList>
            <person name="Herlambang A."/>
            <person name="Guo Y."/>
            <person name="Takashima Y."/>
            <person name="Narisawa K."/>
            <person name="Ohta H."/>
            <person name="Nishizawa T."/>
        </authorList>
    </citation>
    <scope>NUCLEOTIDE SEQUENCE</scope>
    <source>
        <strain evidence="2">E1425</strain>
    </source>
</reference>
<evidence type="ECO:0000313" key="3">
    <source>
        <dbReference type="Proteomes" id="UP000827284"/>
    </source>
</evidence>
<feature type="compositionally biased region" description="Low complexity" evidence="1">
    <location>
        <begin position="113"/>
        <end position="130"/>
    </location>
</feature>
<organism evidence="2 3">
    <name type="scientific">Entomortierella parvispora</name>
    <dbReference type="NCBI Taxonomy" id="205924"/>
    <lineage>
        <taxon>Eukaryota</taxon>
        <taxon>Fungi</taxon>
        <taxon>Fungi incertae sedis</taxon>
        <taxon>Mucoromycota</taxon>
        <taxon>Mortierellomycotina</taxon>
        <taxon>Mortierellomycetes</taxon>
        <taxon>Mortierellales</taxon>
        <taxon>Mortierellaceae</taxon>
        <taxon>Entomortierella</taxon>
    </lineage>
</organism>
<dbReference type="OrthoDB" id="2142961at2759"/>
<feature type="region of interest" description="Disordered" evidence="1">
    <location>
        <begin position="1"/>
        <end position="130"/>
    </location>
</feature>
<feature type="compositionally biased region" description="Low complexity" evidence="1">
    <location>
        <begin position="1"/>
        <end position="23"/>
    </location>
</feature>
<dbReference type="InterPro" id="IPR028322">
    <property type="entry name" value="PNRC-like_rgn"/>
</dbReference>
<comment type="caution">
    <text evidence="2">The sequence shown here is derived from an EMBL/GenBank/DDBJ whole genome shotgun (WGS) entry which is preliminary data.</text>
</comment>
<accession>A0A9P3LTQ7</accession>
<dbReference type="GO" id="GO:0016071">
    <property type="term" value="P:mRNA metabolic process"/>
    <property type="evidence" value="ECO:0007669"/>
    <property type="project" value="UniProtKB-ARBA"/>
</dbReference>
<dbReference type="Proteomes" id="UP000827284">
    <property type="component" value="Unassembled WGS sequence"/>
</dbReference>
<name>A0A9P3LTQ7_9FUNG</name>
<keyword evidence="3" id="KW-1185">Reference proteome</keyword>
<protein>
    <submittedName>
        <fullName evidence="2">Uncharacterized protein</fullName>
    </submittedName>
</protein>
<evidence type="ECO:0000313" key="2">
    <source>
        <dbReference type="EMBL" id="GJJ70253.1"/>
    </source>
</evidence>
<dbReference type="AlphaFoldDB" id="A0A9P3LTQ7"/>
<dbReference type="Pfam" id="PF15365">
    <property type="entry name" value="PNRC"/>
    <property type="match status" value="1"/>
</dbReference>
<sequence>MLQPATISAPASAASSPATPRAQRSSRKSGLTAALQSQHQNQHQVQNQGQGQGRTHSQQNGNNGRPNNSSNNGDKAGNSNNQSNSRQPRNPTKTHARHQSMPPQQRAANLLPSNNNSSGSNNNNSKAGSSITILKRSSASVVSPNALFLTAATQGSSKQSPTNQPGGQTSKAQPHNQKPRQQTNQNNSNSGLKLKRIQRRRENDTPAVVANTESKMNQSSLMNPSSPPSSTDSDDSESSATVSRSPLSIKNKPQPRSKGYGQLSCSPPQRPSSAPAVPQPRKGPLRTVDLNQANLLKNKGGLGNRKPSFGSSSTLSLDGAIASQFRPNVSKAVSADKIMLADRVCAEKNKLYAGPTFHNSPAPTSLPIPAFSLSLGGSPSDNSVETPSPPFFGEATSPQLNSTRQRTQSETAGWTSHHSMPGMLIHQTTTNDGFDYQLPDRITTSSYNVDEPLLLGSNQLLEISQNLRSLLKIQSQ</sequence>
<feature type="region of interest" description="Disordered" evidence="1">
    <location>
        <begin position="152"/>
        <end position="287"/>
    </location>
</feature>
<feature type="region of interest" description="Disordered" evidence="1">
    <location>
        <begin position="377"/>
        <end position="422"/>
    </location>
</feature>
<feature type="compositionally biased region" description="Low complexity" evidence="1">
    <location>
        <begin position="36"/>
        <end position="49"/>
    </location>
</feature>
<feature type="compositionally biased region" description="Polar residues" evidence="1">
    <location>
        <begin position="377"/>
        <end position="386"/>
    </location>
</feature>
<reference evidence="2" key="1">
    <citation type="submission" date="2021-11" db="EMBL/GenBank/DDBJ databases">
        <authorList>
            <person name="Herlambang A."/>
            <person name="Guo Y."/>
            <person name="Takashima Y."/>
            <person name="Nishizawa T."/>
        </authorList>
    </citation>
    <scope>NUCLEOTIDE SEQUENCE</scope>
    <source>
        <strain evidence="2">E1425</strain>
    </source>
</reference>
<proteinExistence type="predicted"/>
<gene>
    <name evidence="2" type="ORF">EMPS_02602</name>
</gene>
<feature type="compositionally biased region" description="Low complexity" evidence="1">
    <location>
        <begin position="57"/>
        <end position="91"/>
    </location>
</feature>
<dbReference type="EMBL" id="BQFW01000003">
    <property type="protein sequence ID" value="GJJ70253.1"/>
    <property type="molecule type" value="Genomic_DNA"/>
</dbReference>
<evidence type="ECO:0000256" key="1">
    <source>
        <dbReference type="SAM" id="MobiDB-lite"/>
    </source>
</evidence>
<feature type="compositionally biased region" description="Polar residues" evidence="1">
    <location>
        <begin position="152"/>
        <end position="191"/>
    </location>
</feature>
<feature type="compositionally biased region" description="Polar residues" evidence="1">
    <location>
        <begin position="396"/>
        <end position="418"/>
    </location>
</feature>
<feature type="compositionally biased region" description="Low complexity" evidence="1">
    <location>
        <begin position="219"/>
        <end position="231"/>
    </location>
</feature>